<dbReference type="PANTHER" id="PTHR11923:SF93">
    <property type="entry name" value="GH07959P-RELATED"/>
    <property type="match status" value="1"/>
</dbReference>
<organism evidence="9 10">
    <name type="scientific">Aquatica leii</name>
    <dbReference type="NCBI Taxonomy" id="1421715"/>
    <lineage>
        <taxon>Eukaryota</taxon>
        <taxon>Metazoa</taxon>
        <taxon>Ecdysozoa</taxon>
        <taxon>Arthropoda</taxon>
        <taxon>Hexapoda</taxon>
        <taxon>Insecta</taxon>
        <taxon>Pterygota</taxon>
        <taxon>Neoptera</taxon>
        <taxon>Endopterygota</taxon>
        <taxon>Coleoptera</taxon>
        <taxon>Polyphaga</taxon>
        <taxon>Elateriformia</taxon>
        <taxon>Elateroidea</taxon>
        <taxon>Lampyridae</taxon>
        <taxon>Luciolinae</taxon>
        <taxon>Aquatica</taxon>
    </lineage>
</organism>
<comment type="similarity">
    <text evidence="2">Belongs to the CD36 family.</text>
</comment>
<proteinExistence type="inferred from homology"/>
<dbReference type="InterPro" id="IPR002159">
    <property type="entry name" value="CD36_fam"/>
</dbReference>
<name>A0AAN7PTL3_9COLE</name>
<keyword evidence="7" id="KW-0325">Glycoprotein</keyword>
<keyword evidence="3" id="KW-1003">Cell membrane</keyword>
<dbReference type="PRINTS" id="PR01609">
    <property type="entry name" value="CD36FAMILY"/>
</dbReference>
<keyword evidence="5 8" id="KW-1133">Transmembrane helix</keyword>
<feature type="transmembrane region" description="Helical" evidence="8">
    <location>
        <begin position="400"/>
        <end position="422"/>
    </location>
</feature>
<evidence type="ECO:0000313" key="9">
    <source>
        <dbReference type="EMBL" id="KAK4875497.1"/>
    </source>
</evidence>
<reference evidence="10" key="1">
    <citation type="submission" date="2023-01" db="EMBL/GenBank/DDBJ databases">
        <title>Key to firefly adult light organ development and bioluminescence: homeobox transcription factors regulate luciferase expression and transportation to peroxisome.</title>
        <authorList>
            <person name="Fu X."/>
        </authorList>
    </citation>
    <scope>NUCLEOTIDE SEQUENCE [LARGE SCALE GENOMIC DNA]</scope>
</reference>
<evidence type="ECO:0000256" key="1">
    <source>
        <dbReference type="ARBA" id="ARBA00004236"/>
    </source>
</evidence>
<sequence length="440" mass="50354">MSLSLSENSASFKEWQITRPLTMDIYFFNWTNPEDINNPDIKPRFVEVGPYRLSNIREKVNITWNPHNDTVTYKQLLGYYFDETSPGNFSDVITTIDMVAISLAQRTKDAFFFVKDSAKFALMFSEIYMRATAREMLGGFKHSLVTAANALNFLTGENAPDKFGWFYTPNLTVGFDGVFNVKTKAGSDFGTLQSWNYNNVTSMFKDECGQVQGSAGEFYPQHLKRDHITYFSADFCRPLEFTYEKDVVIKDIPSYKYSASDAIFDNGTKIPKNKCFCTEKCYPSGVMDNSPCRNGVPVFSSLPHFYYADKSYVDKVEGLNPQKEKHEFYFTLEPEIGVITSTAARLQLNVLLQPLPDFQLFKRVPELIFPIFWTEQKVDLYDEHASGIRLLLMAPTINKVFSIVLIVTGLLSISYVSLIMYFNEKRVTKSKLPKVDIPLK</sequence>
<evidence type="ECO:0000256" key="6">
    <source>
        <dbReference type="ARBA" id="ARBA00023136"/>
    </source>
</evidence>
<evidence type="ECO:0000256" key="4">
    <source>
        <dbReference type="ARBA" id="ARBA00022692"/>
    </source>
</evidence>
<evidence type="ECO:0000256" key="3">
    <source>
        <dbReference type="ARBA" id="ARBA00022475"/>
    </source>
</evidence>
<gene>
    <name evidence="9" type="ORF">RN001_011919</name>
</gene>
<accession>A0AAN7PTL3</accession>
<dbReference type="EMBL" id="JARPUR010000005">
    <property type="protein sequence ID" value="KAK4875497.1"/>
    <property type="molecule type" value="Genomic_DNA"/>
</dbReference>
<dbReference type="AlphaFoldDB" id="A0AAN7PTL3"/>
<protein>
    <submittedName>
        <fullName evidence="9">Uncharacterized protein</fullName>
    </submittedName>
</protein>
<keyword evidence="6 8" id="KW-0472">Membrane</keyword>
<comment type="subcellular location">
    <subcellularLocation>
        <location evidence="1">Cell membrane</location>
    </subcellularLocation>
</comment>
<evidence type="ECO:0000256" key="7">
    <source>
        <dbReference type="ARBA" id="ARBA00023180"/>
    </source>
</evidence>
<dbReference type="GO" id="GO:0005737">
    <property type="term" value="C:cytoplasm"/>
    <property type="evidence" value="ECO:0007669"/>
    <property type="project" value="TreeGrafter"/>
</dbReference>
<evidence type="ECO:0000256" key="8">
    <source>
        <dbReference type="SAM" id="Phobius"/>
    </source>
</evidence>
<keyword evidence="4 8" id="KW-0812">Transmembrane</keyword>
<comment type="caution">
    <text evidence="9">The sequence shown here is derived from an EMBL/GenBank/DDBJ whole genome shotgun (WGS) entry which is preliminary data.</text>
</comment>
<evidence type="ECO:0000256" key="2">
    <source>
        <dbReference type="ARBA" id="ARBA00010532"/>
    </source>
</evidence>
<dbReference type="Proteomes" id="UP001353858">
    <property type="component" value="Unassembled WGS sequence"/>
</dbReference>
<dbReference type="PANTHER" id="PTHR11923">
    <property type="entry name" value="SCAVENGER RECEPTOR CLASS B TYPE-1 SR-B1"/>
    <property type="match status" value="1"/>
</dbReference>
<dbReference type="GO" id="GO:0005044">
    <property type="term" value="F:scavenger receptor activity"/>
    <property type="evidence" value="ECO:0007669"/>
    <property type="project" value="TreeGrafter"/>
</dbReference>
<dbReference type="GO" id="GO:0005886">
    <property type="term" value="C:plasma membrane"/>
    <property type="evidence" value="ECO:0007669"/>
    <property type="project" value="UniProtKB-SubCell"/>
</dbReference>
<keyword evidence="10" id="KW-1185">Reference proteome</keyword>
<evidence type="ECO:0000313" key="10">
    <source>
        <dbReference type="Proteomes" id="UP001353858"/>
    </source>
</evidence>
<dbReference type="Pfam" id="PF01130">
    <property type="entry name" value="CD36"/>
    <property type="match status" value="1"/>
</dbReference>
<evidence type="ECO:0000256" key="5">
    <source>
        <dbReference type="ARBA" id="ARBA00022989"/>
    </source>
</evidence>